<evidence type="ECO:0000256" key="4">
    <source>
        <dbReference type="PROSITE-ProRule" id="PRU00176"/>
    </source>
</evidence>
<comment type="similarity">
    <text evidence="1">Belongs to the RRM elav family.</text>
</comment>
<dbReference type="PhylomeDB" id="A0A0G4H3A1"/>
<dbReference type="Pfam" id="PF00076">
    <property type="entry name" value="RRM_1"/>
    <property type="match status" value="3"/>
</dbReference>
<dbReference type="InterPro" id="IPR050502">
    <property type="entry name" value="Euk_RNA-bind_prot"/>
</dbReference>
<feature type="region of interest" description="Disordered" evidence="5">
    <location>
        <begin position="388"/>
        <end position="431"/>
    </location>
</feature>
<organism evidence="7 8">
    <name type="scientific">Vitrella brassicaformis (strain CCMP3155)</name>
    <dbReference type="NCBI Taxonomy" id="1169540"/>
    <lineage>
        <taxon>Eukaryota</taxon>
        <taxon>Sar</taxon>
        <taxon>Alveolata</taxon>
        <taxon>Colpodellida</taxon>
        <taxon>Vitrellaceae</taxon>
        <taxon>Vitrella</taxon>
    </lineage>
</organism>
<dbReference type="InterPro" id="IPR006548">
    <property type="entry name" value="ELAD_HU_SF"/>
</dbReference>
<dbReference type="Gene3D" id="3.30.70.330">
    <property type="match status" value="3"/>
</dbReference>
<dbReference type="OMA" id="GSEWCIF"/>
<feature type="compositionally biased region" description="Low complexity" evidence="5">
    <location>
        <begin position="1"/>
        <end position="28"/>
    </location>
</feature>
<evidence type="ECO:0000259" key="6">
    <source>
        <dbReference type="PROSITE" id="PS50102"/>
    </source>
</evidence>
<evidence type="ECO:0000256" key="1">
    <source>
        <dbReference type="ARBA" id="ARBA00006266"/>
    </source>
</evidence>
<feature type="region of interest" description="Disordered" evidence="5">
    <location>
        <begin position="330"/>
        <end position="351"/>
    </location>
</feature>
<dbReference type="InterPro" id="IPR035979">
    <property type="entry name" value="RBD_domain_sf"/>
</dbReference>
<evidence type="ECO:0000313" key="8">
    <source>
        <dbReference type="Proteomes" id="UP000041254"/>
    </source>
</evidence>
<feature type="region of interest" description="Disordered" evidence="5">
    <location>
        <begin position="1"/>
        <end position="138"/>
    </location>
</feature>
<dbReference type="PRINTS" id="PR00961">
    <property type="entry name" value="HUDSXLRNA"/>
</dbReference>
<dbReference type="SUPFAM" id="SSF54928">
    <property type="entry name" value="RNA-binding domain, RBD"/>
    <property type="match status" value="2"/>
</dbReference>
<dbReference type="NCBIfam" id="TIGR01661">
    <property type="entry name" value="ELAV_HUD_SF"/>
    <property type="match status" value="1"/>
</dbReference>
<keyword evidence="2" id="KW-0677">Repeat</keyword>
<proteinExistence type="inferred from homology"/>
<dbReference type="InterPro" id="IPR012677">
    <property type="entry name" value="Nucleotide-bd_a/b_plait_sf"/>
</dbReference>
<evidence type="ECO:0000313" key="7">
    <source>
        <dbReference type="EMBL" id="CEM37940.1"/>
    </source>
</evidence>
<accession>A0A0G4H3A1</accession>
<dbReference type="AlphaFoldDB" id="A0A0G4H3A1"/>
<feature type="compositionally biased region" description="Basic and acidic residues" evidence="5">
    <location>
        <begin position="98"/>
        <end position="114"/>
    </location>
</feature>
<feature type="compositionally biased region" description="Pro residues" evidence="5">
    <location>
        <begin position="420"/>
        <end position="431"/>
    </location>
</feature>
<dbReference type="OrthoDB" id="266020at2759"/>
<protein>
    <recommendedName>
        <fullName evidence="6">RRM domain-containing protein</fullName>
    </recommendedName>
</protein>
<evidence type="ECO:0000256" key="5">
    <source>
        <dbReference type="SAM" id="MobiDB-lite"/>
    </source>
</evidence>
<sequence>MDTSSTTYHASTTTHQAADSSAQGAQQQPLAEPPCAEIQSINGHGEPSGETPPELEAGGSVSAGGQLNGTAGGSDDALTTAPVSTQPTEGFPDGGEVVEDRYKTNGKEGEEGGHAGHAQQQGAGGGGEGTQGSDGGIETSKTKLIINYLPQNVTEDKLRNMFSSVGPVESCKLVVNRATGYSYGFGFVNFYTSEDADRAIEKFNGMQIENKYIKVSHARPQSDAIKGANLYIRNLPADTDEDKLRSIFGRYGTIIQTKILTDNRDGSAPGQPGGLGDIKKTRTGFVRYNLRKEASDAIQNLNGVTPAGWTEPLMVKFADQRAAANNLRGQRPPNPYGYPLSAGGPSHSHPVAHRPAATLPPYGVSSFDPRTHAQPHPRHTAVPGAFITPQAQPYPAHPAHPHHAQGAPPPSAGFVALRPRGPPAASPPASPQSPVLFVYNIGPYMDEKGLLSLFGPFGRVTRVDVIRDRTTNKGKGYGFVTMATFQEASFALEHMNGFYLGGRQLQVSFKTSRYDQMTAEQSAPQAYPSYPHFGQATIMT</sequence>
<dbReference type="PROSITE" id="PS50102">
    <property type="entry name" value="RRM"/>
    <property type="match status" value="3"/>
</dbReference>
<dbReference type="PANTHER" id="PTHR48025:SF1">
    <property type="entry name" value="RRM DOMAIN-CONTAINING PROTEIN"/>
    <property type="match status" value="1"/>
</dbReference>
<feature type="domain" description="RRM" evidence="6">
    <location>
        <begin position="228"/>
        <end position="320"/>
    </location>
</feature>
<dbReference type="InterPro" id="IPR000504">
    <property type="entry name" value="RRM_dom"/>
</dbReference>
<feature type="compositionally biased region" description="Gly residues" evidence="5">
    <location>
        <begin position="122"/>
        <end position="135"/>
    </location>
</feature>
<dbReference type="FunFam" id="3.30.70.330:FF:000383">
    <property type="entry name" value="Sex lethal, isoform D"/>
    <property type="match status" value="1"/>
</dbReference>
<feature type="domain" description="RRM" evidence="6">
    <location>
        <begin position="434"/>
        <end position="512"/>
    </location>
</feature>
<dbReference type="GO" id="GO:0003729">
    <property type="term" value="F:mRNA binding"/>
    <property type="evidence" value="ECO:0007669"/>
    <property type="project" value="UniProtKB-ARBA"/>
</dbReference>
<dbReference type="GO" id="GO:0005737">
    <property type="term" value="C:cytoplasm"/>
    <property type="evidence" value="ECO:0007669"/>
    <property type="project" value="UniProtKB-ARBA"/>
</dbReference>
<keyword evidence="3 4" id="KW-0694">RNA-binding</keyword>
<dbReference type="GO" id="GO:0010629">
    <property type="term" value="P:negative regulation of gene expression"/>
    <property type="evidence" value="ECO:0007669"/>
    <property type="project" value="UniProtKB-ARBA"/>
</dbReference>
<dbReference type="EMBL" id="CDMY01000964">
    <property type="protein sequence ID" value="CEM37940.1"/>
    <property type="molecule type" value="Genomic_DNA"/>
</dbReference>
<feature type="domain" description="RRM" evidence="6">
    <location>
        <begin position="142"/>
        <end position="220"/>
    </location>
</feature>
<dbReference type="InterPro" id="IPR002343">
    <property type="entry name" value="Hud_Sxl_RNA"/>
</dbReference>
<evidence type="ECO:0000256" key="3">
    <source>
        <dbReference type="ARBA" id="ARBA00022884"/>
    </source>
</evidence>
<gene>
    <name evidence="7" type="ORF">Vbra_19435</name>
</gene>
<dbReference type="SMART" id="SM00360">
    <property type="entry name" value="RRM"/>
    <property type="match status" value="3"/>
</dbReference>
<dbReference type="STRING" id="1169540.A0A0G4H3A1"/>
<dbReference type="InParanoid" id="A0A0G4H3A1"/>
<keyword evidence="8" id="KW-1185">Reference proteome</keyword>
<dbReference type="GO" id="GO:1990904">
    <property type="term" value="C:ribonucleoprotein complex"/>
    <property type="evidence" value="ECO:0007669"/>
    <property type="project" value="InterPro"/>
</dbReference>
<reference evidence="7 8" key="1">
    <citation type="submission" date="2014-11" db="EMBL/GenBank/DDBJ databases">
        <authorList>
            <person name="Zhu J."/>
            <person name="Qi W."/>
            <person name="Song R."/>
        </authorList>
    </citation>
    <scope>NUCLEOTIDE SEQUENCE [LARGE SCALE GENOMIC DNA]</scope>
</reference>
<dbReference type="VEuPathDB" id="CryptoDB:Vbra_19435"/>
<dbReference type="PANTHER" id="PTHR48025">
    <property type="entry name" value="OS02G0815200 PROTEIN"/>
    <property type="match status" value="1"/>
</dbReference>
<dbReference type="GO" id="GO:0009967">
    <property type="term" value="P:positive regulation of signal transduction"/>
    <property type="evidence" value="ECO:0007669"/>
    <property type="project" value="UniProtKB-ARBA"/>
</dbReference>
<evidence type="ECO:0000256" key="2">
    <source>
        <dbReference type="ARBA" id="ARBA00022737"/>
    </source>
</evidence>
<name>A0A0G4H3A1_VITBC</name>
<dbReference type="Proteomes" id="UP000041254">
    <property type="component" value="Unassembled WGS sequence"/>
</dbReference>